<proteinExistence type="predicted"/>
<dbReference type="RefSeq" id="WP_046699326.1">
    <property type="nucleotide sequence ID" value="NZ_CP011376.1"/>
</dbReference>
<protein>
    <submittedName>
        <fullName evidence="2">Uncharacterized protein</fullName>
    </submittedName>
</protein>
<dbReference type="Proteomes" id="UP000077465">
    <property type="component" value="Chromosome"/>
</dbReference>
<sequence length="117" mass="13236">MADNPERVQIIPERPPQPRKPHKVISPYLMGYDVLPRSTETNRRISPTKAKREAWLAHMRTTGAVMTDLQVCDSFKIKCPLAVAKGINNKKPGTITITTRMINGKSRRVYHIGSIRS</sequence>
<reference evidence="2 3" key="1">
    <citation type="submission" date="2015-05" db="EMBL/GenBank/DDBJ databases">
        <authorList>
            <person name="Dickey A."/>
            <person name="Clawson M."/>
            <person name="Bono J."/>
            <person name="Loy J.D."/>
        </authorList>
    </citation>
    <scope>NUCLEOTIDE SEQUENCE [LARGE SCALE GENOMIC DNA]</scope>
    <source>
        <strain evidence="2 3">22581</strain>
    </source>
</reference>
<evidence type="ECO:0000313" key="3">
    <source>
        <dbReference type="Proteomes" id="UP000077465"/>
    </source>
</evidence>
<accession>A0AAC8PWC9</accession>
<organism evidence="2 3">
    <name type="scientific">Moraxella bovoculi</name>
    <dbReference type="NCBI Taxonomy" id="386891"/>
    <lineage>
        <taxon>Bacteria</taxon>
        <taxon>Pseudomonadati</taxon>
        <taxon>Pseudomonadota</taxon>
        <taxon>Gammaproteobacteria</taxon>
        <taxon>Moraxellales</taxon>
        <taxon>Moraxellaceae</taxon>
        <taxon>Moraxella</taxon>
    </lineage>
</organism>
<gene>
    <name evidence="2" type="ORF">AAX06_07840</name>
</gene>
<feature type="region of interest" description="Disordered" evidence="1">
    <location>
        <begin position="1"/>
        <end position="23"/>
    </location>
</feature>
<dbReference type="EMBL" id="CP011376">
    <property type="protein sequence ID" value="AKG08074.1"/>
    <property type="molecule type" value="Genomic_DNA"/>
</dbReference>
<evidence type="ECO:0000313" key="2">
    <source>
        <dbReference type="EMBL" id="AKG08074.1"/>
    </source>
</evidence>
<evidence type="ECO:0000256" key="1">
    <source>
        <dbReference type="SAM" id="MobiDB-lite"/>
    </source>
</evidence>
<name>A0AAC8PWC9_9GAMM</name>
<dbReference type="AlphaFoldDB" id="A0AAC8PWC9"/>